<dbReference type="EMBL" id="LPWF01000030">
    <property type="protein sequence ID" value="ODR96199.1"/>
    <property type="molecule type" value="Genomic_DNA"/>
</dbReference>
<accession>A0A1E3VRP5</accession>
<sequence length="169" mass="18173">MEVEALDSGRLEQIESVRFGKAAMLFVGEADPQSIAGIATPVERYDLTVAWDKSRPGTTRAVFALGNQEGRSGTLSLELPKKISIFEVDPRDSADEGTGPTLYKEWKLTGEVTGCDAFASSNGPRQRLTLILQGRGNACTSGGDFTAWTLVMQGPRANYALFGDLVPSE</sequence>
<evidence type="ECO:0000313" key="1">
    <source>
        <dbReference type="EMBL" id="ODR96199.1"/>
    </source>
</evidence>
<name>A0A1E3VRP5_9HYPH</name>
<reference evidence="1 2" key="1">
    <citation type="journal article" date="2016" name="Environ. Microbiol.">
        <title>New Methyloceanibacter diversity from North Sea sediments includes methanotroph containing solely the soluble methane monooxygenase.</title>
        <authorList>
            <person name="Vekeman B."/>
            <person name="Kerckhof F.M."/>
            <person name="Cremers G."/>
            <person name="de Vos P."/>
            <person name="Vandamme P."/>
            <person name="Boon N."/>
            <person name="Op den Camp H.J."/>
            <person name="Heylen K."/>
        </authorList>
    </citation>
    <scope>NUCLEOTIDE SEQUENCE [LARGE SCALE GENOMIC DNA]</scope>
    <source>
        <strain evidence="1 2">R-67175</strain>
    </source>
</reference>
<dbReference type="AlphaFoldDB" id="A0A1E3VRP5"/>
<evidence type="ECO:0000313" key="2">
    <source>
        <dbReference type="Proteomes" id="UP000094472"/>
    </source>
</evidence>
<dbReference type="Proteomes" id="UP000094472">
    <property type="component" value="Unassembled WGS sequence"/>
</dbReference>
<organism evidence="1 2">
    <name type="scientific">Methyloceanibacter superfactus</name>
    <dbReference type="NCBI Taxonomy" id="1774969"/>
    <lineage>
        <taxon>Bacteria</taxon>
        <taxon>Pseudomonadati</taxon>
        <taxon>Pseudomonadota</taxon>
        <taxon>Alphaproteobacteria</taxon>
        <taxon>Hyphomicrobiales</taxon>
        <taxon>Hyphomicrobiaceae</taxon>
        <taxon>Methyloceanibacter</taxon>
    </lineage>
</organism>
<proteinExistence type="predicted"/>
<keyword evidence="2" id="KW-1185">Reference proteome</keyword>
<gene>
    <name evidence="1" type="ORF">AUC69_15730</name>
</gene>
<protein>
    <submittedName>
        <fullName evidence="1">Uncharacterized protein</fullName>
    </submittedName>
</protein>
<comment type="caution">
    <text evidence="1">The sequence shown here is derived from an EMBL/GenBank/DDBJ whole genome shotgun (WGS) entry which is preliminary data.</text>
</comment>